<dbReference type="AlphaFoldDB" id="A0AA40EMY3"/>
<gene>
    <name evidence="1" type="ORF">B0T21DRAFT_127872</name>
</gene>
<reference evidence="1" key="1">
    <citation type="submission" date="2023-06" db="EMBL/GenBank/DDBJ databases">
        <title>Genome-scale phylogeny and comparative genomics of the fungal order Sordariales.</title>
        <authorList>
            <consortium name="Lawrence Berkeley National Laboratory"/>
            <person name="Hensen N."/>
            <person name="Bonometti L."/>
            <person name="Westerberg I."/>
            <person name="Brannstrom I.O."/>
            <person name="Guillou S."/>
            <person name="Cros-Aarteil S."/>
            <person name="Calhoun S."/>
            <person name="Haridas S."/>
            <person name="Kuo A."/>
            <person name="Mondo S."/>
            <person name="Pangilinan J."/>
            <person name="Riley R."/>
            <person name="Labutti K."/>
            <person name="Andreopoulos B."/>
            <person name="Lipzen A."/>
            <person name="Chen C."/>
            <person name="Yanf M."/>
            <person name="Daum C."/>
            <person name="Ng V."/>
            <person name="Clum A."/>
            <person name="Steindorff A."/>
            <person name="Ohm R."/>
            <person name="Martin F."/>
            <person name="Silar P."/>
            <person name="Natvig D."/>
            <person name="Lalanne C."/>
            <person name="Gautier V."/>
            <person name="Ament-Velasquez S.L."/>
            <person name="Kruys A."/>
            <person name="Hutchinson M.I."/>
            <person name="Powell A.J."/>
            <person name="Barry K."/>
            <person name="Miller A.N."/>
            <person name="Grigoriev I.V."/>
            <person name="Debuchy R."/>
            <person name="Gladieux P."/>
            <person name="Thoren M.H."/>
            <person name="Johannesson H."/>
        </authorList>
    </citation>
    <scope>NUCLEOTIDE SEQUENCE</scope>
    <source>
        <strain evidence="1">CBS 540.89</strain>
    </source>
</reference>
<evidence type="ECO:0000313" key="2">
    <source>
        <dbReference type="Proteomes" id="UP001172159"/>
    </source>
</evidence>
<name>A0AA40EMY3_9PEZI</name>
<organism evidence="1 2">
    <name type="scientific">Apiosordaria backusii</name>
    <dbReference type="NCBI Taxonomy" id="314023"/>
    <lineage>
        <taxon>Eukaryota</taxon>
        <taxon>Fungi</taxon>
        <taxon>Dikarya</taxon>
        <taxon>Ascomycota</taxon>
        <taxon>Pezizomycotina</taxon>
        <taxon>Sordariomycetes</taxon>
        <taxon>Sordariomycetidae</taxon>
        <taxon>Sordariales</taxon>
        <taxon>Lasiosphaeriaceae</taxon>
        <taxon>Apiosordaria</taxon>
    </lineage>
</organism>
<accession>A0AA40EMY3</accession>
<dbReference type="Proteomes" id="UP001172159">
    <property type="component" value="Unassembled WGS sequence"/>
</dbReference>
<evidence type="ECO:0000313" key="1">
    <source>
        <dbReference type="EMBL" id="KAK0742294.1"/>
    </source>
</evidence>
<sequence>MLAVHRAIWIVCGGGALGVASVALGEACNRFLGPILKLKLDGPRSGREPFCSAIAEPVSATLTVIPAAPSHSTLPIVWLFMQAGADSCPDSWFSASCHFARFRDPRAKESKAWGADAVFCFKNLNCWETTVWITSPYRVSISGVLGQGSGAGGFIGSRSPTTRMAGAVRPSFEITPITTAADASSDQNHAPRPPKPHPVACWPLQRLPKCHPGPRRGTQRLGQLCMGFWARDSTVSAMGVGRHRWPPLPCGLGPGLFFGLCLAICFGSLSPCGLPHLKLGKLWPPCHKSSVIPSDFTRSRPCQQNSVDLDSTQTLWPPYPDHWTMLRVGGPY</sequence>
<comment type="caution">
    <text evidence="1">The sequence shown here is derived from an EMBL/GenBank/DDBJ whole genome shotgun (WGS) entry which is preliminary data.</text>
</comment>
<dbReference type="EMBL" id="JAUKTV010000003">
    <property type="protein sequence ID" value="KAK0742294.1"/>
    <property type="molecule type" value="Genomic_DNA"/>
</dbReference>
<proteinExistence type="predicted"/>
<protein>
    <submittedName>
        <fullName evidence="1">Uncharacterized protein</fullName>
    </submittedName>
</protein>
<keyword evidence="2" id="KW-1185">Reference proteome</keyword>